<keyword evidence="1 5" id="KW-0547">Nucleotide-binding</keyword>
<dbReference type="RefSeq" id="WP_123378659.1">
    <property type="nucleotide sequence ID" value="NZ_RJKN01000001.1"/>
</dbReference>
<dbReference type="InParanoid" id="A0A3N1HTY2"/>
<dbReference type="GO" id="GO:0000725">
    <property type="term" value="P:recombinational repair"/>
    <property type="evidence" value="ECO:0007669"/>
    <property type="project" value="TreeGrafter"/>
</dbReference>
<protein>
    <submittedName>
        <fullName evidence="8">DNA helicase IV</fullName>
    </submittedName>
</protein>
<evidence type="ECO:0000259" key="7">
    <source>
        <dbReference type="PROSITE" id="PS51198"/>
    </source>
</evidence>
<evidence type="ECO:0000256" key="1">
    <source>
        <dbReference type="ARBA" id="ARBA00022741"/>
    </source>
</evidence>
<evidence type="ECO:0000313" key="9">
    <source>
        <dbReference type="Proteomes" id="UP000276232"/>
    </source>
</evidence>
<evidence type="ECO:0000256" key="3">
    <source>
        <dbReference type="ARBA" id="ARBA00022806"/>
    </source>
</evidence>
<dbReference type="Gene3D" id="3.40.50.300">
    <property type="entry name" value="P-loop containing nucleotide triphosphate hydrolases"/>
    <property type="match status" value="2"/>
</dbReference>
<keyword evidence="4 5" id="KW-0067">ATP-binding</keyword>
<name>A0A3N1HTY2_9ACTN</name>
<proteinExistence type="predicted"/>
<sequence>MTTDATPSTAAPAEADRERETAAEQTAVAARYARLDDLRRRTADELAAVHRSESTGTHQNRSERDAFAALHEARLAQLQAVEDRLVFGRLDMGDGETRYVGRLGLADEAQDRLLVDWRAPASEPFYQATAARPAGVARRRHLSLRGRDVATLEDDVLDAEGVEARGLTALGGEGALMAALGAQRTGRMGDIVATIQAEQDAVIRADAKGVLVVQGGPGTGKTAVALHRAAYLLYAHRDRLARSGVLVVGPSPVFLRYIEQVLPSLGENGVLTSTAGRLFPGVDARATDRPAVARLKGDERWLAVLPRAVAARQRVPAGPQRLDVEGTTVTLQPRVVARARDRARAGGEPHNDARAGFVKELLLHLADAVGRAQGNKLEAEDRPAVVADLRASRDVRVTLNLAWMPMSPQKLLGDLLTRPHRLLEASEGIFTDAERALLARSVDAPWTVDDVPLLDEAAELLGDDAHGDAARSARASEKAREEALAYAQDVIESGAGTTAVEGYVASAEDLAERNVDGGGPSLTVAERAAGDRTWVFGHVVVDEAQELSPLMWRLLVRRCPSRSMTVVGDLAQTRSAAGASAWGEALDPFAEGRWRLEELTVNYRTPRQVMDAAAAVLAVTGAPGRTPDSVREGEGPPVLTELPAPGAAREALLRDVVVDEAARARGGRLAVLVPPARVQEVAAALVGRVTGPDGAPLTVSTGATALEDPVVVMAVADSKGLEFDSVVLVEPAELLDGPEGEDPRAGAHDLYVAMTRPTQRLHVLASPDLDPALARALVGG</sequence>
<comment type="caution">
    <text evidence="8">The sequence shown here is derived from an EMBL/GenBank/DDBJ whole genome shotgun (WGS) entry which is preliminary data.</text>
</comment>
<gene>
    <name evidence="8" type="ORF">EDC03_0611</name>
</gene>
<dbReference type="GO" id="GO:0005829">
    <property type="term" value="C:cytosol"/>
    <property type="evidence" value="ECO:0007669"/>
    <property type="project" value="TreeGrafter"/>
</dbReference>
<feature type="binding site" evidence="5">
    <location>
        <begin position="215"/>
        <end position="222"/>
    </location>
    <ligand>
        <name>ATP</name>
        <dbReference type="ChEBI" id="CHEBI:30616"/>
    </ligand>
</feature>
<evidence type="ECO:0000256" key="4">
    <source>
        <dbReference type="ARBA" id="ARBA00022840"/>
    </source>
</evidence>
<dbReference type="InterPro" id="IPR027417">
    <property type="entry name" value="P-loop_NTPase"/>
</dbReference>
<dbReference type="GO" id="GO:0005524">
    <property type="term" value="F:ATP binding"/>
    <property type="evidence" value="ECO:0007669"/>
    <property type="project" value="UniProtKB-UniRule"/>
</dbReference>
<dbReference type="PANTHER" id="PTHR11070:SF45">
    <property type="entry name" value="DNA 3'-5' HELICASE"/>
    <property type="match status" value="1"/>
</dbReference>
<dbReference type="AlphaFoldDB" id="A0A3N1HTY2"/>
<evidence type="ECO:0000313" key="8">
    <source>
        <dbReference type="EMBL" id="ROP45993.1"/>
    </source>
</evidence>
<keyword evidence="3 5" id="KW-0347">Helicase</keyword>
<feature type="compositionally biased region" description="Low complexity" evidence="6">
    <location>
        <begin position="1"/>
        <end position="13"/>
    </location>
</feature>
<reference evidence="8 9" key="1">
    <citation type="journal article" date="2015" name="Stand. Genomic Sci.">
        <title>Genomic Encyclopedia of Bacterial and Archaeal Type Strains, Phase III: the genomes of soil and plant-associated and newly described type strains.</title>
        <authorList>
            <person name="Whitman W.B."/>
            <person name="Woyke T."/>
            <person name="Klenk H.P."/>
            <person name="Zhou Y."/>
            <person name="Lilburn T.G."/>
            <person name="Beck B.J."/>
            <person name="De Vos P."/>
            <person name="Vandamme P."/>
            <person name="Eisen J.A."/>
            <person name="Garrity G."/>
            <person name="Hugenholtz P."/>
            <person name="Kyrpides N.C."/>
        </authorList>
    </citation>
    <scope>NUCLEOTIDE SEQUENCE [LARGE SCALE GENOMIC DNA]</scope>
    <source>
        <strain evidence="8 9">CECT 7306</strain>
    </source>
</reference>
<dbReference type="GO" id="GO:0016787">
    <property type="term" value="F:hydrolase activity"/>
    <property type="evidence" value="ECO:0007669"/>
    <property type="project" value="UniProtKB-UniRule"/>
</dbReference>
<dbReference type="InterPro" id="IPR014016">
    <property type="entry name" value="UvrD-like_ATP-bd"/>
</dbReference>
<evidence type="ECO:0000256" key="5">
    <source>
        <dbReference type="PROSITE-ProRule" id="PRU00560"/>
    </source>
</evidence>
<dbReference type="EMBL" id="RJKN01000001">
    <property type="protein sequence ID" value="ROP45993.1"/>
    <property type="molecule type" value="Genomic_DNA"/>
</dbReference>
<dbReference type="SUPFAM" id="SSF52540">
    <property type="entry name" value="P-loop containing nucleoside triphosphate hydrolases"/>
    <property type="match status" value="1"/>
</dbReference>
<dbReference type="InterPro" id="IPR000212">
    <property type="entry name" value="DNA_helicase_UvrD/REP"/>
</dbReference>
<dbReference type="GO" id="GO:0043138">
    <property type="term" value="F:3'-5' DNA helicase activity"/>
    <property type="evidence" value="ECO:0007669"/>
    <property type="project" value="TreeGrafter"/>
</dbReference>
<dbReference type="PANTHER" id="PTHR11070">
    <property type="entry name" value="UVRD / RECB / PCRA DNA HELICASE FAMILY MEMBER"/>
    <property type="match status" value="1"/>
</dbReference>
<keyword evidence="9" id="KW-1185">Reference proteome</keyword>
<feature type="region of interest" description="Disordered" evidence="6">
    <location>
        <begin position="1"/>
        <end position="24"/>
    </location>
</feature>
<accession>A0A3N1HTY2</accession>
<feature type="region of interest" description="Disordered" evidence="6">
    <location>
        <begin position="623"/>
        <end position="642"/>
    </location>
</feature>
<organism evidence="8 9">
    <name type="scientific">Pseudokineococcus lusitanus</name>
    <dbReference type="NCBI Taxonomy" id="763993"/>
    <lineage>
        <taxon>Bacteria</taxon>
        <taxon>Bacillati</taxon>
        <taxon>Actinomycetota</taxon>
        <taxon>Actinomycetes</taxon>
        <taxon>Kineosporiales</taxon>
        <taxon>Kineosporiaceae</taxon>
        <taxon>Pseudokineococcus</taxon>
    </lineage>
</organism>
<dbReference type="PROSITE" id="PS51198">
    <property type="entry name" value="UVRD_HELICASE_ATP_BIND"/>
    <property type="match status" value="1"/>
</dbReference>
<dbReference type="OrthoDB" id="9787585at2"/>
<feature type="domain" description="UvrD-like helicase ATP-binding" evidence="7">
    <location>
        <begin position="194"/>
        <end position="606"/>
    </location>
</feature>
<keyword evidence="2 5" id="KW-0378">Hydrolase</keyword>
<evidence type="ECO:0000256" key="2">
    <source>
        <dbReference type="ARBA" id="ARBA00022801"/>
    </source>
</evidence>
<evidence type="ECO:0000256" key="6">
    <source>
        <dbReference type="SAM" id="MobiDB-lite"/>
    </source>
</evidence>
<dbReference type="GO" id="GO:0003677">
    <property type="term" value="F:DNA binding"/>
    <property type="evidence" value="ECO:0007669"/>
    <property type="project" value="InterPro"/>
</dbReference>
<dbReference type="Proteomes" id="UP000276232">
    <property type="component" value="Unassembled WGS sequence"/>
</dbReference>